<accession>A0A4Z1DQI7</accession>
<evidence type="ECO:0000313" key="1">
    <source>
        <dbReference type="EMBL" id="TGN87448.1"/>
    </source>
</evidence>
<dbReference type="NCBIfam" id="TIGR04268">
    <property type="entry name" value="FxSxx-COOH"/>
    <property type="match status" value="1"/>
</dbReference>
<proteinExistence type="predicted"/>
<dbReference type="EMBL" id="SRRU01000001">
    <property type="protein sequence ID" value="TGN87448.1"/>
    <property type="molecule type" value="Genomic_DNA"/>
</dbReference>
<name>A0A4Z1DQI7_STRGP</name>
<protein>
    <submittedName>
        <fullName evidence="1">FXSXX-COOH protein</fullName>
    </submittedName>
</protein>
<dbReference type="RefSeq" id="WP_086695674.1">
    <property type="nucleotide sequence ID" value="NZ_BNBQ01000006.1"/>
</dbReference>
<dbReference type="AlphaFoldDB" id="A0A4Z1DQI7"/>
<dbReference type="GeneID" id="91531800"/>
<dbReference type="Proteomes" id="UP000298513">
    <property type="component" value="Unassembled WGS sequence"/>
</dbReference>
<keyword evidence="2" id="KW-1185">Reference proteome</keyword>
<reference evidence="1 2" key="1">
    <citation type="submission" date="2019-04" db="EMBL/GenBank/DDBJ databases">
        <title>Streptomyces sp. nov. Bv016 isolated from bark of Buahinia variegata.</title>
        <authorList>
            <person name="Kanchanasin P."/>
            <person name="Tanasupawat S."/>
            <person name="Yuki M."/>
            <person name="Kudo T."/>
        </authorList>
    </citation>
    <scope>NUCLEOTIDE SEQUENCE [LARGE SCALE GENOMIC DNA]</scope>
    <source>
        <strain evidence="1 2">JCM 4765</strain>
    </source>
</reference>
<dbReference type="InterPro" id="IPR026334">
    <property type="entry name" value="FxSxx-COOH"/>
</dbReference>
<sequence length="61" mass="6740">MTSAGDATPVPEHGEPLPDLLTLDLEELRTLDHPVLREVLDTLTERAGKPAEMLWGFNNCL</sequence>
<gene>
    <name evidence="1" type="primary">fxsA</name>
    <name evidence="1" type="ORF">E5082_03350</name>
</gene>
<organism evidence="1 2">
    <name type="scientific">Streptomyces griseoluteus</name>
    <dbReference type="NCBI Taxonomy" id="29306"/>
    <lineage>
        <taxon>Bacteria</taxon>
        <taxon>Bacillati</taxon>
        <taxon>Actinomycetota</taxon>
        <taxon>Actinomycetes</taxon>
        <taxon>Kitasatosporales</taxon>
        <taxon>Streptomycetaceae</taxon>
        <taxon>Streptomyces</taxon>
    </lineage>
</organism>
<evidence type="ECO:0000313" key="2">
    <source>
        <dbReference type="Proteomes" id="UP000298513"/>
    </source>
</evidence>
<comment type="caution">
    <text evidence="1">The sequence shown here is derived from an EMBL/GenBank/DDBJ whole genome shotgun (WGS) entry which is preliminary data.</text>
</comment>